<evidence type="ECO:0000256" key="4">
    <source>
        <dbReference type="ARBA" id="ARBA00023136"/>
    </source>
</evidence>
<feature type="transmembrane region" description="Helical" evidence="5">
    <location>
        <begin position="403"/>
        <end position="422"/>
    </location>
</feature>
<keyword evidence="2 5" id="KW-0812">Transmembrane</keyword>
<proteinExistence type="predicted"/>
<evidence type="ECO:0000313" key="7">
    <source>
        <dbReference type="EMBL" id="CAL1694911.1"/>
    </source>
</evidence>
<evidence type="ECO:0000256" key="2">
    <source>
        <dbReference type="ARBA" id="ARBA00022692"/>
    </source>
</evidence>
<dbReference type="EMBL" id="OZ037944">
    <property type="protein sequence ID" value="CAL1694911.1"/>
    <property type="molecule type" value="Genomic_DNA"/>
</dbReference>
<organism evidence="7 8">
    <name type="scientific">Somion occarium</name>
    <dbReference type="NCBI Taxonomy" id="3059160"/>
    <lineage>
        <taxon>Eukaryota</taxon>
        <taxon>Fungi</taxon>
        <taxon>Dikarya</taxon>
        <taxon>Basidiomycota</taxon>
        <taxon>Agaricomycotina</taxon>
        <taxon>Agaricomycetes</taxon>
        <taxon>Polyporales</taxon>
        <taxon>Cerrenaceae</taxon>
        <taxon>Somion</taxon>
    </lineage>
</organism>
<dbReference type="InterPro" id="IPR020846">
    <property type="entry name" value="MFS_dom"/>
</dbReference>
<sequence length="537" mass="58938">MAFGILNDKHLTNVPGTGLLSDLGIVHGAQMTITEATHLKHGTGRDAHIILIPQPSDDPRDPLNWPRWRKEALFWTLAFAASLDGALSPLASAGYVLLSQQFRVSVDEVTSSFGAILLGLGCFMLFQGALAAKFGHRIVYLGSVSLMFISCIWCAASPNLASIRASRVFQGFGMSALQSLTATTIEQIFFVHERGIRTVIWSFAILAGITLGPLICSYVVENISWQMGFWLVSIPLGIGVILVLFFMPETTYQRAQGLEQSNTTSADEKQTSKDSTVEILSLEQQSLSPPRWTSQLKIYNGTFSDENLFKIFLRPFPFLLSPVTVFLFLVHGMQTVWLSLVPLCSSTIFTLEYGFTASQIGLTNLGGLVGILLGMMVSGPLIDHGVVWMSKRNGGVYEPEFRLLFMSSMLFGLFGYVGWAVGNDHHMPWIGAVACIAMLNFSMIISGSAAVTYLLDTHGPNALHCLTISNFSKNMVLYGTTFFANGMVLNRGVRTSLLILGGCHGFCWLFSIPMYIFGKRVRSYIARNPKLFAARGT</sequence>
<accession>A0ABP1CGU1</accession>
<feature type="transmembrane region" description="Helical" evidence="5">
    <location>
        <begin position="109"/>
        <end position="126"/>
    </location>
</feature>
<feature type="transmembrane region" description="Helical" evidence="5">
    <location>
        <begin position="428"/>
        <end position="455"/>
    </location>
</feature>
<evidence type="ECO:0000256" key="3">
    <source>
        <dbReference type="ARBA" id="ARBA00022989"/>
    </source>
</evidence>
<gene>
    <name evidence="7" type="ORF">GFSPODELE1_LOCUS515</name>
</gene>
<evidence type="ECO:0000256" key="5">
    <source>
        <dbReference type="SAM" id="Phobius"/>
    </source>
</evidence>
<feature type="transmembrane region" description="Helical" evidence="5">
    <location>
        <begin position="198"/>
        <end position="220"/>
    </location>
</feature>
<dbReference type="Pfam" id="PF07690">
    <property type="entry name" value="MFS_1"/>
    <property type="match status" value="1"/>
</dbReference>
<evidence type="ECO:0000256" key="1">
    <source>
        <dbReference type="ARBA" id="ARBA00004141"/>
    </source>
</evidence>
<feature type="domain" description="Major facilitator superfamily (MFS) profile" evidence="6">
    <location>
        <begin position="73"/>
        <end position="537"/>
    </location>
</feature>
<dbReference type="PROSITE" id="PS50850">
    <property type="entry name" value="MFS"/>
    <property type="match status" value="1"/>
</dbReference>
<feature type="transmembrane region" description="Helical" evidence="5">
    <location>
        <begin position="226"/>
        <end position="247"/>
    </location>
</feature>
<feature type="transmembrane region" description="Helical" evidence="5">
    <location>
        <begin position="72"/>
        <end position="97"/>
    </location>
</feature>
<dbReference type="SUPFAM" id="SSF103473">
    <property type="entry name" value="MFS general substrate transporter"/>
    <property type="match status" value="1"/>
</dbReference>
<feature type="transmembrane region" description="Helical" evidence="5">
    <location>
        <begin position="318"/>
        <end position="340"/>
    </location>
</feature>
<keyword evidence="3 5" id="KW-1133">Transmembrane helix</keyword>
<feature type="transmembrane region" description="Helical" evidence="5">
    <location>
        <begin position="360"/>
        <end position="382"/>
    </location>
</feature>
<name>A0ABP1CGU1_9APHY</name>
<evidence type="ECO:0000259" key="6">
    <source>
        <dbReference type="PROSITE" id="PS50850"/>
    </source>
</evidence>
<dbReference type="PANTHER" id="PTHR23502:SF20">
    <property type="entry name" value="TRANSPORTER, PUTATIVE (AFU_ORTHOLOGUE AFUA_6G13880)-RELATED"/>
    <property type="match status" value="1"/>
</dbReference>
<dbReference type="Gene3D" id="1.20.1250.20">
    <property type="entry name" value="MFS general substrate transporter like domains"/>
    <property type="match status" value="1"/>
</dbReference>
<keyword evidence="4 5" id="KW-0472">Membrane</keyword>
<reference evidence="8" key="1">
    <citation type="submission" date="2024-04" db="EMBL/GenBank/DDBJ databases">
        <authorList>
            <person name="Shaw F."/>
            <person name="Minotto A."/>
        </authorList>
    </citation>
    <scope>NUCLEOTIDE SEQUENCE [LARGE SCALE GENOMIC DNA]</scope>
</reference>
<feature type="transmembrane region" description="Helical" evidence="5">
    <location>
        <begin position="138"/>
        <end position="156"/>
    </location>
</feature>
<feature type="transmembrane region" description="Helical" evidence="5">
    <location>
        <begin position="499"/>
        <end position="517"/>
    </location>
</feature>
<protein>
    <recommendedName>
        <fullName evidence="6">Major facilitator superfamily (MFS) profile domain-containing protein</fullName>
    </recommendedName>
</protein>
<dbReference type="PANTHER" id="PTHR23502">
    <property type="entry name" value="MAJOR FACILITATOR SUPERFAMILY"/>
    <property type="match status" value="1"/>
</dbReference>
<dbReference type="InterPro" id="IPR036259">
    <property type="entry name" value="MFS_trans_sf"/>
</dbReference>
<keyword evidence="8" id="KW-1185">Reference proteome</keyword>
<dbReference type="InterPro" id="IPR011701">
    <property type="entry name" value="MFS"/>
</dbReference>
<comment type="subcellular location">
    <subcellularLocation>
        <location evidence="1">Membrane</location>
        <topology evidence="1">Multi-pass membrane protein</topology>
    </subcellularLocation>
</comment>
<evidence type="ECO:0000313" key="8">
    <source>
        <dbReference type="Proteomes" id="UP001497453"/>
    </source>
</evidence>
<dbReference type="Proteomes" id="UP001497453">
    <property type="component" value="Chromosome 1"/>
</dbReference>